<gene>
    <name evidence="7" type="ORF">UPYG_G00134270</name>
</gene>
<accession>A0ABD0WTR9</accession>
<dbReference type="Proteomes" id="UP001557470">
    <property type="component" value="Unassembled WGS sequence"/>
</dbReference>
<evidence type="ECO:0000256" key="5">
    <source>
        <dbReference type="PROSITE-ProRule" id="PRU00076"/>
    </source>
</evidence>
<evidence type="ECO:0000256" key="2">
    <source>
        <dbReference type="ARBA" id="ARBA00022729"/>
    </source>
</evidence>
<sequence>MSWMKVTREAAERRNMKTNRLSFHILGVTIVFLNAAVVVRSQTFCNRAASLEWHLQPQAAHVRWTLLENICNNTVQCWGDPESTETQPFDVWPIYNLPQICPVELQFGDNLFMSADDTLDLYGIKIINVSREDFDSCSTAPQAQDQFLFNDDNINGTRQVKQKWLPPGLHYFLASHKGNSQLCKLGLRLNVSVKEQQCQSNPLVRFCSGNGVCRTSFLENSEYQCQCHLHYSGKFCQRFDACLENPCENNGVCMSNGTTDHSFATYRCLCPPYFTGVNCSDVIGRENCDRVCRNGTCLQVSPSSYKCMCNTEHPGLPCGTPCDPNPCKNAGECEESDENANGYICACQKGSTGLHCETPVPNNCLSHGCQREHACSLKENISPECVASAGQCEDGTSGPQCTQGSPCSPSPCLNNGSCFQQEDDFICRVQ</sequence>
<dbReference type="PANTHER" id="PTHR24049">
    <property type="entry name" value="CRUMBS FAMILY MEMBER"/>
    <property type="match status" value="1"/>
</dbReference>
<dbReference type="PROSITE" id="PS00022">
    <property type="entry name" value="EGF_1"/>
    <property type="match status" value="3"/>
</dbReference>
<dbReference type="Gene3D" id="2.10.25.10">
    <property type="entry name" value="Laminin"/>
    <property type="match status" value="3"/>
</dbReference>
<feature type="domain" description="EGF-like" evidence="6">
    <location>
        <begin position="319"/>
        <end position="357"/>
    </location>
</feature>
<dbReference type="InterPro" id="IPR000742">
    <property type="entry name" value="EGF"/>
</dbReference>
<evidence type="ECO:0000313" key="8">
    <source>
        <dbReference type="Proteomes" id="UP001557470"/>
    </source>
</evidence>
<protein>
    <recommendedName>
        <fullName evidence="6">EGF-like domain-containing protein</fullName>
    </recommendedName>
</protein>
<dbReference type="AlphaFoldDB" id="A0ABD0WTR9"/>
<dbReference type="InterPro" id="IPR051022">
    <property type="entry name" value="Notch_Cell-Fate_Det"/>
</dbReference>
<dbReference type="PANTHER" id="PTHR24049:SF22">
    <property type="entry name" value="DROSOPHILA CRUMBS HOMOLOG"/>
    <property type="match status" value="1"/>
</dbReference>
<feature type="disulfide bond" evidence="5">
    <location>
        <begin position="227"/>
        <end position="236"/>
    </location>
</feature>
<evidence type="ECO:0000259" key="6">
    <source>
        <dbReference type="PROSITE" id="PS50026"/>
    </source>
</evidence>
<feature type="domain" description="EGF-like" evidence="6">
    <location>
        <begin position="238"/>
        <end position="280"/>
    </location>
</feature>
<dbReference type="SMART" id="SM00181">
    <property type="entry name" value="EGF"/>
    <property type="match status" value="4"/>
</dbReference>
<dbReference type="CDD" id="cd00054">
    <property type="entry name" value="EGF_CA"/>
    <property type="match status" value="1"/>
</dbReference>
<name>A0ABD0WTR9_UMBPY</name>
<evidence type="ECO:0000256" key="3">
    <source>
        <dbReference type="ARBA" id="ARBA00022737"/>
    </source>
</evidence>
<dbReference type="FunFam" id="2.10.25.10:FF:000669">
    <property type="entry name" value="Eyes shut homolog"/>
    <property type="match status" value="1"/>
</dbReference>
<dbReference type="Pfam" id="PF00008">
    <property type="entry name" value="EGF"/>
    <property type="match status" value="3"/>
</dbReference>
<keyword evidence="8" id="KW-1185">Reference proteome</keyword>
<reference evidence="7 8" key="1">
    <citation type="submission" date="2024-06" db="EMBL/GenBank/DDBJ databases">
        <authorList>
            <person name="Pan Q."/>
            <person name="Wen M."/>
            <person name="Jouanno E."/>
            <person name="Zahm M."/>
            <person name="Klopp C."/>
            <person name="Cabau C."/>
            <person name="Louis A."/>
            <person name="Berthelot C."/>
            <person name="Parey E."/>
            <person name="Roest Crollius H."/>
            <person name="Montfort J."/>
            <person name="Robinson-Rechavi M."/>
            <person name="Bouchez O."/>
            <person name="Lampietro C."/>
            <person name="Lopez Roques C."/>
            <person name="Donnadieu C."/>
            <person name="Postlethwait J."/>
            <person name="Bobe J."/>
            <person name="Verreycken H."/>
            <person name="Guiguen Y."/>
        </authorList>
    </citation>
    <scope>NUCLEOTIDE SEQUENCE [LARGE SCALE GENOMIC DNA]</scope>
    <source>
        <strain evidence="7">Up_M1</strain>
        <tissue evidence="7">Testis</tissue>
    </source>
</reference>
<dbReference type="PROSITE" id="PS50026">
    <property type="entry name" value="EGF_3"/>
    <property type="match status" value="3"/>
</dbReference>
<organism evidence="7 8">
    <name type="scientific">Umbra pygmaea</name>
    <name type="common">Eastern mudminnow</name>
    <dbReference type="NCBI Taxonomy" id="75934"/>
    <lineage>
        <taxon>Eukaryota</taxon>
        <taxon>Metazoa</taxon>
        <taxon>Chordata</taxon>
        <taxon>Craniata</taxon>
        <taxon>Vertebrata</taxon>
        <taxon>Euteleostomi</taxon>
        <taxon>Actinopterygii</taxon>
        <taxon>Neopterygii</taxon>
        <taxon>Teleostei</taxon>
        <taxon>Protacanthopterygii</taxon>
        <taxon>Esociformes</taxon>
        <taxon>Umbridae</taxon>
        <taxon>Umbra</taxon>
    </lineage>
</organism>
<comment type="caution">
    <text evidence="5">Lacks conserved residue(s) required for the propagation of feature annotation.</text>
</comment>
<feature type="disulfide bond" evidence="5">
    <location>
        <begin position="347"/>
        <end position="356"/>
    </location>
</feature>
<keyword evidence="4 5" id="KW-1015">Disulfide bond</keyword>
<comment type="caution">
    <text evidence="7">The sequence shown here is derived from an EMBL/GenBank/DDBJ whole genome shotgun (WGS) entry which is preliminary data.</text>
</comment>
<evidence type="ECO:0000256" key="1">
    <source>
        <dbReference type="ARBA" id="ARBA00022536"/>
    </source>
</evidence>
<dbReference type="EMBL" id="JAGEUA010000004">
    <property type="protein sequence ID" value="KAL0983880.1"/>
    <property type="molecule type" value="Genomic_DNA"/>
</dbReference>
<dbReference type="SUPFAM" id="SSF57196">
    <property type="entry name" value="EGF/Laminin"/>
    <property type="match status" value="2"/>
</dbReference>
<keyword evidence="1 5" id="KW-0245">EGF-like domain</keyword>
<keyword evidence="2" id="KW-0732">Signal</keyword>
<evidence type="ECO:0000313" key="7">
    <source>
        <dbReference type="EMBL" id="KAL0983880.1"/>
    </source>
</evidence>
<feature type="disulfide bond" evidence="5">
    <location>
        <begin position="270"/>
        <end position="279"/>
    </location>
</feature>
<keyword evidence="3" id="KW-0677">Repeat</keyword>
<proteinExistence type="predicted"/>
<feature type="domain" description="EGF-like" evidence="6">
    <location>
        <begin position="194"/>
        <end position="237"/>
    </location>
</feature>
<evidence type="ECO:0000256" key="4">
    <source>
        <dbReference type="ARBA" id="ARBA00023157"/>
    </source>
</evidence>